<keyword evidence="16" id="KW-1185">Reference proteome</keyword>
<evidence type="ECO:0000256" key="9">
    <source>
        <dbReference type="RuleBase" id="RU365093"/>
    </source>
</evidence>
<evidence type="ECO:0000256" key="5">
    <source>
        <dbReference type="ARBA" id="ARBA00022519"/>
    </source>
</evidence>
<evidence type="ECO:0000256" key="4">
    <source>
        <dbReference type="ARBA" id="ARBA00022475"/>
    </source>
</evidence>
<evidence type="ECO:0000259" key="13">
    <source>
        <dbReference type="Pfam" id="PF26002"/>
    </source>
</evidence>
<feature type="compositionally biased region" description="Basic residues" evidence="11">
    <location>
        <begin position="1"/>
        <end position="14"/>
    </location>
</feature>
<dbReference type="GO" id="GO:0005886">
    <property type="term" value="C:plasma membrane"/>
    <property type="evidence" value="ECO:0007669"/>
    <property type="project" value="UniProtKB-SubCell"/>
</dbReference>
<feature type="domain" description="AprE-like long alpha-helical hairpin" evidence="12">
    <location>
        <begin position="114"/>
        <end position="290"/>
    </location>
</feature>
<comment type="similarity">
    <text evidence="2 9">Belongs to the membrane fusion protein (MFP) (TC 8.A.1) family.</text>
</comment>
<evidence type="ECO:0000313" key="17">
    <source>
        <dbReference type="Proteomes" id="UP001138708"/>
    </source>
</evidence>
<evidence type="ECO:0000256" key="11">
    <source>
        <dbReference type="SAM" id="MobiDB-lite"/>
    </source>
</evidence>
<keyword evidence="10" id="KW-0175">Coiled coil</keyword>
<proteinExistence type="inferred from homology"/>
<evidence type="ECO:0000256" key="1">
    <source>
        <dbReference type="ARBA" id="ARBA00004377"/>
    </source>
</evidence>
<comment type="caution">
    <text evidence="14">The sequence shown here is derived from an EMBL/GenBank/DDBJ whole genome shotgun (WGS) entry which is preliminary data.</text>
</comment>
<dbReference type="Pfam" id="PF26002">
    <property type="entry name" value="Beta-barrel_AprE"/>
    <property type="match status" value="1"/>
</dbReference>
<evidence type="ECO:0000256" key="10">
    <source>
        <dbReference type="SAM" id="Coils"/>
    </source>
</evidence>
<evidence type="ECO:0000313" key="16">
    <source>
        <dbReference type="Proteomes" id="UP000746741"/>
    </source>
</evidence>
<keyword evidence="6" id="KW-0812">Transmembrane</keyword>
<dbReference type="AlphaFoldDB" id="A0A9X9WDM7"/>
<keyword evidence="8" id="KW-0472">Membrane</keyword>
<feature type="domain" description="AprE-like beta-barrel" evidence="13">
    <location>
        <begin position="334"/>
        <end position="431"/>
    </location>
</feature>
<evidence type="ECO:0000256" key="2">
    <source>
        <dbReference type="ARBA" id="ARBA00009477"/>
    </source>
</evidence>
<organism evidence="14 17">
    <name type="scientific">Neoroseomonas oryzicola</name>
    <dbReference type="NCBI Taxonomy" id="535904"/>
    <lineage>
        <taxon>Bacteria</taxon>
        <taxon>Pseudomonadati</taxon>
        <taxon>Pseudomonadota</taxon>
        <taxon>Alphaproteobacteria</taxon>
        <taxon>Acetobacterales</taxon>
        <taxon>Acetobacteraceae</taxon>
        <taxon>Neoroseomonas</taxon>
    </lineage>
</organism>
<dbReference type="InterPro" id="IPR010129">
    <property type="entry name" value="T1SS_HlyD"/>
</dbReference>
<dbReference type="Gene3D" id="2.40.50.100">
    <property type="match status" value="1"/>
</dbReference>
<evidence type="ECO:0000313" key="14">
    <source>
        <dbReference type="EMBL" id="MBR0658437.1"/>
    </source>
</evidence>
<keyword evidence="4 9" id="KW-1003">Cell membrane</keyword>
<evidence type="ECO:0000256" key="3">
    <source>
        <dbReference type="ARBA" id="ARBA00022448"/>
    </source>
</evidence>
<gene>
    <name evidence="15" type="ORF">GWK15_11790</name>
    <name evidence="14" type="ORF">GXW75_04185</name>
</gene>
<dbReference type="EMBL" id="JAAEDK010000007">
    <property type="protein sequence ID" value="MBR0658437.1"/>
    <property type="molecule type" value="Genomic_DNA"/>
</dbReference>
<dbReference type="PRINTS" id="PR01490">
    <property type="entry name" value="RTXTOXIND"/>
</dbReference>
<keyword evidence="5 9" id="KW-0997">Cell inner membrane</keyword>
<protein>
    <recommendedName>
        <fullName evidence="9">Membrane fusion protein (MFP) family protein</fullName>
    </recommendedName>
</protein>
<evidence type="ECO:0000313" key="15">
    <source>
        <dbReference type="EMBL" id="NKE17626.1"/>
    </source>
</evidence>
<reference evidence="15 16" key="2">
    <citation type="submission" date="2020-02" db="EMBL/GenBank/DDBJ databases">
        <authorList>
            <person name="Sun Q."/>
            <person name="Inoue M."/>
        </authorList>
    </citation>
    <scope>NUCLEOTIDE SEQUENCE [LARGE SCALE GENOMIC DNA]</scope>
    <source>
        <strain evidence="15 16">KCTC 22478</strain>
    </source>
</reference>
<keyword evidence="7" id="KW-1133">Transmembrane helix</keyword>
<reference evidence="14" key="3">
    <citation type="journal article" date="2021" name="Syst. Appl. Microbiol.">
        <title>Roseomonas hellenica sp. nov., isolated from roots of wild-growing Alkanna tinctoria.</title>
        <authorList>
            <person name="Rat A."/>
            <person name="Naranjo H.D."/>
            <person name="Lebbe L."/>
            <person name="Cnockaert M."/>
            <person name="Krigas N."/>
            <person name="Grigoriadou K."/>
            <person name="Maloupa E."/>
            <person name="Willems A."/>
        </authorList>
    </citation>
    <scope>NUCLEOTIDE SEQUENCE</scope>
    <source>
        <strain evidence="14">LMG 31161</strain>
    </source>
</reference>
<sequence length="455" mass="48823">MTGRRRSLARRRPPRTTPEAVPFQDPLDQVLAEPPPPLLRGVHWMVAGLFAALLAAAAIAEVDVVVTGAGRLAPDAPPIVLQPMERAVLRELRVRPGEFVRAGQVLALLDPSFAEADRAALAAQRRSLAAQRGRIEAELDGLPPPAAEDADAALQSGLHAQRQAFLAARLHALEEEIRAQDAAIRALEDSEAAAAEQVAIARDVEALRARLLEGQIGSRLHFLEARARRIAAEQQRDQDRGRLDGLRHALAQKQAERQGFREDWRRQLLEDLARVRGDLARVEESLAKATRLAELTVVVAPADGTVLDVARRSAGSVLREAEPLVRLVPAAAPLIADVALRSADIGLARPGDRVVVKVDAFPFQRHGTLTGTLRAVVQESRPAGAEEDTAPRPGPGAAHRAQVMLDAPALRGLPPGAGVTPGMTVMAELHVGSRSLLSTVLLPLIRGARESLREP</sequence>
<evidence type="ECO:0000256" key="6">
    <source>
        <dbReference type="ARBA" id="ARBA00022692"/>
    </source>
</evidence>
<dbReference type="GO" id="GO:0015031">
    <property type="term" value="P:protein transport"/>
    <property type="evidence" value="ECO:0007669"/>
    <property type="project" value="InterPro"/>
</dbReference>
<dbReference type="PANTHER" id="PTHR30386">
    <property type="entry name" value="MEMBRANE FUSION SUBUNIT OF EMRAB-TOLC MULTIDRUG EFFLUX PUMP"/>
    <property type="match status" value="1"/>
</dbReference>
<dbReference type="NCBIfam" id="TIGR01843">
    <property type="entry name" value="type_I_hlyD"/>
    <property type="match status" value="1"/>
</dbReference>
<reference evidence="14" key="1">
    <citation type="submission" date="2020-01" db="EMBL/GenBank/DDBJ databases">
        <authorList>
            <person name="Rat A."/>
        </authorList>
    </citation>
    <scope>NUCLEOTIDE SEQUENCE</scope>
    <source>
        <strain evidence="14">LMG 31161</strain>
    </source>
</reference>
<comment type="subcellular location">
    <subcellularLocation>
        <location evidence="1 9">Cell inner membrane</location>
        <topology evidence="1 9">Single-pass membrane protein</topology>
    </subcellularLocation>
</comment>
<evidence type="ECO:0000259" key="12">
    <source>
        <dbReference type="Pfam" id="PF25994"/>
    </source>
</evidence>
<dbReference type="PANTHER" id="PTHR30386:SF26">
    <property type="entry name" value="TRANSPORT PROTEIN COMB"/>
    <property type="match status" value="1"/>
</dbReference>
<name>A0A9X9WDM7_9PROT</name>
<evidence type="ECO:0000256" key="7">
    <source>
        <dbReference type="ARBA" id="ARBA00022989"/>
    </source>
</evidence>
<dbReference type="Proteomes" id="UP001138708">
    <property type="component" value="Unassembled WGS sequence"/>
</dbReference>
<accession>A0A9X9WDM7</accession>
<dbReference type="InterPro" id="IPR058781">
    <property type="entry name" value="HH_AprE-like"/>
</dbReference>
<dbReference type="Proteomes" id="UP000746741">
    <property type="component" value="Unassembled WGS sequence"/>
</dbReference>
<dbReference type="Pfam" id="PF25994">
    <property type="entry name" value="HH_AprE"/>
    <property type="match status" value="1"/>
</dbReference>
<dbReference type="EMBL" id="JAAVUP010000003">
    <property type="protein sequence ID" value="NKE17626.1"/>
    <property type="molecule type" value="Genomic_DNA"/>
</dbReference>
<keyword evidence="3 9" id="KW-0813">Transport</keyword>
<feature type="coiled-coil region" evidence="10">
    <location>
        <begin position="243"/>
        <end position="292"/>
    </location>
</feature>
<dbReference type="InterPro" id="IPR058982">
    <property type="entry name" value="Beta-barrel_AprE"/>
</dbReference>
<feature type="region of interest" description="Disordered" evidence="11">
    <location>
        <begin position="1"/>
        <end position="22"/>
    </location>
</feature>
<dbReference type="RefSeq" id="WP_168041538.1">
    <property type="nucleotide sequence ID" value="NZ_JAAEDK010000007.1"/>
</dbReference>
<dbReference type="InterPro" id="IPR050739">
    <property type="entry name" value="MFP"/>
</dbReference>
<evidence type="ECO:0000256" key="8">
    <source>
        <dbReference type="ARBA" id="ARBA00023136"/>
    </source>
</evidence>